<name>A0ACB8BN72_9AGAM</name>
<evidence type="ECO:0000313" key="2">
    <source>
        <dbReference type="Proteomes" id="UP000790709"/>
    </source>
</evidence>
<reference evidence="1" key="1">
    <citation type="journal article" date="2021" name="New Phytol.">
        <title>Evolutionary innovations through gain and loss of genes in the ectomycorrhizal Boletales.</title>
        <authorList>
            <person name="Wu G."/>
            <person name="Miyauchi S."/>
            <person name="Morin E."/>
            <person name="Kuo A."/>
            <person name="Drula E."/>
            <person name="Varga T."/>
            <person name="Kohler A."/>
            <person name="Feng B."/>
            <person name="Cao Y."/>
            <person name="Lipzen A."/>
            <person name="Daum C."/>
            <person name="Hundley H."/>
            <person name="Pangilinan J."/>
            <person name="Johnson J."/>
            <person name="Barry K."/>
            <person name="LaButti K."/>
            <person name="Ng V."/>
            <person name="Ahrendt S."/>
            <person name="Min B."/>
            <person name="Choi I.G."/>
            <person name="Park H."/>
            <person name="Plett J.M."/>
            <person name="Magnuson J."/>
            <person name="Spatafora J.W."/>
            <person name="Nagy L.G."/>
            <person name="Henrissat B."/>
            <person name="Grigoriev I.V."/>
            <person name="Yang Z.L."/>
            <person name="Xu J."/>
            <person name="Martin F.M."/>
        </authorList>
    </citation>
    <scope>NUCLEOTIDE SEQUENCE</scope>
    <source>
        <strain evidence="1">KUC20120723A-06</strain>
    </source>
</reference>
<dbReference type="EMBL" id="MU266367">
    <property type="protein sequence ID" value="KAH7927366.1"/>
    <property type="molecule type" value="Genomic_DNA"/>
</dbReference>
<dbReference type="Proteomes" id="UP000790709">
    <property type="component" value="Unassembled WGS sequence"/>
</dbReference>
<organism evidence="1 2">
    <name type="scientific">Leucogyrophana mollusca</name>
    <dbReference type="NCBI Taxonomy" id="85980"/>
    <lineage>
        <taxon>Eukaryota</taxon>
        <taxon>Fungi</taxon>
        <taxon>Dikarya</taxon>
        <taxon>Basidiomycota</taxon>
        <taxon>Agaricomycotina</taxon>
        <taxon>Agaricomycetes</taxon>
        <taxon>Agaricomycetidae</taxon>
        <taxon>Boletales</taxon>
        <taxon>Boletales incertae sedis</taxon>
        <taxon>Leucogyrophana</taxon>
    </lineage>
</organism>
<protein>
    <submittedName>
        <fullName evidence="1">Nramp-domain-containing protein</fullName>
    </submittedName>
</protein>
<keyword evidence="2" id="KW-1185">Reference proteome</keyword>
<accession>A0ACB8BN72</accession>
<proteinExistence type="predicted"/>
<sequence>MASSRTSIHAHSASSHDVPPSRPREKSKALSALKTVVHHFKKHVGVGIICAVGYFDPGNWSVDLQAGSSFGYRPMLFVILLAGVVAIILQVLAARLGCVTGLDLASHCRLLLHDHPRHPRLVRRLVLYPLYVLCEVAIISTDLAELLGSAIGLCLVFPKLPLWAGVLLTGVDVFIFLIIGDPSRGNGRPVRLFEIVIILLVAVVFICFVILLVRVGPNWPEAFLGFIPDAALLQSNPNAVYTAIGIVGATVMPHALFLGSFLSTQDRVSAAPEPLPSPSPAPQLTLRDRWRRLTRNLFTFSRSERDGLKDVRTRHGLRENNSMSFIRAHINHGITDVVLSLLAVAVPINSAILILAATVFYSPTSTTAMGLFNMHSLIQTSLGSGAAFMFALALVCSGQTASVTATLAGQIVSEGFILWNISPFLRRLLTRLISLIPSMIVAVAFGKAGINTLLVASQVALSVVLPFVAFPLIYLTSSKTVMSVRRPPLEKRVEAAINSAHLPSNFSDSLPPPALYDHSSVVSPNGIITEEKKIDEMIEEAPLKKLSALKDSEMIDFSSGYLFTVVAYAIWVVILAANFYAIAMLGMGETGQ</sequence>
<gene>
    <name evidence="1" type="ORF">BV22DRAFT_1118274</name>
</gene>
<comment type="caution">
    <text evidence="1">The sequence shown here is derived from an EMBL/GenBank/DDBJ whole genome shotgun (WGS) entry which is preliminary data.</text>
</comment>
<evidence type="ECO:0000313" key="1">
    <source>
        <dbReference type="EMBL" id="KAH7927366.1"/>
    </source>
</evidence>